<evidence type="ECO:0000256" key="1">
    <source>
        <dbReference type="SAM" id="MobiDB-lite"/>
    </source>
</evidence>
<keyword evidence="3" id="KW-0687">Ribonucleoprotein</keyword>
<accession>A0A0A9YCK3</accession>
<feature type="non-terminal residue" evidence="3">
    <location>
        <position position="1"/>
    </location>
</feature>
<feature type="domain" description="Pre-mRNA processing factor 4 (PRP4)-like" evidence="2">
    <location>
        <begin position="86"/>
        <end position="110"/>
    </location>
</feature>
<dbReference type="Pfam" id="PF08799">
    <property type="entry name" value="PRP4"/>
    <property type="match status" value="1"/>
</dbReference>
<feature type="non-terminal residue" evidence="3">
    <location>
        <position position="111"/>
    </location>
</feature>
<organism evidence="3">
    <name type="scientific">Lygus hesperus</name>
    <name type="common">Western plant bug</name>
    <dbReference type="NCBI Taxonomy" id="30085"/>
    <lineage>
        <taxon>Eukaryota</taxon>
        <taxon>Metazoa</taxon>
        <taxon>Ecdysozoa</taxon>
        <taxon>Arthropoda</taxon>
        <taxon>Hexapoda</taxon>
        <taxon>Insecta</taxon>
        <taxon>Pterygota</taxon>
        <taxon>Neoptera</taxon>
        <taxon>Paraneoptera</taxon>
        <taxon>Hemiptera</taxon>
        <taxon>Heteroptera</taxon>
        <taxon>Panheteroptera</taxon>
        <taxon>Cimicomorpha</taxon>
        <taxon>Miridae</taxon>
        <taxon>Mirini</taxon>
        <taxon>Lygus</taxon>
    </lineage>
</organism>
<evidence type="ECO:0000313" key="3">
    <source>
        <dbReference type="EMBL" id="JAG29351.1"/>
    </source>
</evidence>
<gene>
    <name evidence="3" type="primary">PRPF4</name>
    <name evidence="3" type="ORF">CM83_104838</name>
</gene>
<dbReference type="AlphaFoldDB" id="A0A0A9YCK3"/>
<dbReference type="InterPro" id="IPR014906">
    <property type="entry name" value="PRP4-like"/>
</dbReference>
<feature type="compositionally biased region" description="Polar residues" evidence="1">
    <location>
        <begin position="22"/>
        <end position="43"/>
    </location>
</feature>
<reference evidence="3" key="1">
    <citation type="journal article" date="2014" name="PLoS ONE">
        <title>Transcriptome-Based Identification of ABC Transporters in the Western Tarnished Plant Bug Lygus hesperus.</title>
        <authorList>
            <person name="Hull J.J."/>
            <person name="Chaney K."/>
            <person name="Geib S.M."/>
            <person name="Fabrick J.A."/>
            <person name="Brent C.S."/>
            <person name="Walsh D."/>
            <person name="Lavine L.C."/>
        </authorList>
    </citation>
    <scope>NUCLEOTIDE SEQUENCE</scope>
</reference>
<name>A0A0A9YCK3_LYGHE</name>
<dbReference type="SUPFAM" id="SSF158230">
    <property type="entry name" value="PRP4-like"/>
    <property type="match status" value="1"/>
</dbReference>
<evidence type="ECO:0000259" key="2">
    <source>
        <dbReference type="Pfam" id="PF08799"/>
    </source>
</evidence>
<dbReference type="EMBL" id="GBHO01014253">
    <property type="protein sequence ID" value="JAG29351.1"/>
    <property type="molecule type" value="Transcribed_RNA"/>
</dbReference>
<dbReference type="Gene3D" id="4.10.280.110">
    <property type="entry name" value="Pre-mRNA processing factor 4 domain"/>
    <property type="match status" value="1"/>
</dbReference>
<protein>
    <submittedName>
        <fullName evidence="3">U4/U6 small nuclear ribonucleoprotein Prp4</fullName>
    </submittedName>
</protein>
<feature type="region of interest" description="Disordered" evidence="1">
    <location>
        <begin position="22"/>
        <end position="63"/>
    </location>
</feature>
<dbReference type="InterPro" id="IPR036285">
    <property type="entry name" value="PRP4-like_sf"/>
</dbReference>
<dbReference type="GO" id="GO:1990904">
    <property type="term" value="C:ribonucleoprotein complex"/>
    <property type="evidence" value="ECO:0007669"/>
    <property type="project" value="UniProtKB-KW"/>
</dbReference>
<proteinExistence type="predicted"/>
<sequence length="111" mass="12370">EYQRKIQLISGTGEKCVRNTAVPTTTKSDGNSNLDNPDTSVLNKVNVDGMDNETETDTDTETVEKAVTTNECKQDSGISLHHMQYRLRQLGQPIALFGETITERVERLKEA</sequence>
<feature type="compositionally biased region" description="Acidic residues" evidence="1">
    <location>
        <begin position="50"/>
        <end position="61"/>
    </location>
</feature>
<reference evidence="3" key="2">
    <citation type="submission" date="2014-07" db="EMBL/GenBank/DDBJ databases">
        <authorList>
            <person name="Hull J."/>
        </authorList>
    </citation>
    <scope>NUCLEOTIDE SEQUENCE</scope>
</reference>